<keyword evidence="3" id="KW-0347">Helicase</keyword>
<name>X0YK77_9ZZZZ</name>
<dbReference type="PANTHER" id="PTHR11070:SF3">
    <property type="entry name" value="DNA 3'-5' HELICASE"/>
    <property type="match status" value="1"/>
</dbReference>
<protein>
    <recommendedName>
        <fullName evidence="5">UvrD-like helicase C-terminal domain-containing protein</fullName>
    </recommendedName>
</protein>
<dbReference type="InterPro" id="IPR027417">
    <property type="entry name" value="P-loop_NTPase"/>
</dbReference>
<keyword evidence="1" id="KW-0547">Nucleotide-binding</keyword>
<evidence type="ECO:0000259" key="5">
    <source>
        <dbReference type="Pfam" id="PF13361"/>
    </source>
</evidence>
<dbReference type="GO" id="GO:0043138">
    <property type="term" value="F:3'-5' DNA helicase activity"/>
    <property type="evidence" value="ECO:0007669"/>
    <property type="project" value="TreeGrafter"/>
</dbReference>
<dbReference type="PANTHER" id="PTHR11070">
    <property type="entry name" value="UVRD / RECB / PCRA DNA HELICASE FAMILY MEMBER"/>
    <property type="match status" value="1"/>
</dbReference>
<accession>X0YK77</accession>
<evidence type="ECO:0000256" key="2">
    <source>
        <dbReference type="ARBA" id="ARBA00022801"/>
    </source>
</evidence>
<gene>
    <name evidence="6" type="ORF">S01H1_70901</name>
</gene>
<dbReference type="GO" id="GO:0000725">
    <property type="term" value="P:recombinational repair"/>
    <property type="evidence" value="ECO:0007669"/>
    <property type="project" value="TreeGrafter"/>
</dbReference>
<proteinExistence type="predicted"/>
<feature type="domain" description="UvrD-like helicase C-terminal" evidence="5">
    <location>
        <begin position="67"/>
        <end position="171"/>
    </location>
</feature>
<sequence length="223" mass="25622">FKNALSRGCKLDLPAKAEAGWSHFLKILSSISRPDILSKPAEAIRMVLERGYERYALSFFENGQDRVEDLEQLANFASSYDSLGKFLTDITLREGFKGETVRDSSNRDTEYTILSTIHQAKGLEWQVVMVIGLSEGGFPHSKSLKDPDELEEERRLFYVAVTRAEEDVYLIHPILRLDYNRGQIITRPSRFVQELPDDCYEECTMAKEEELITEGAQWESSQW</sequence>
<dbReference type="CDD" id="cd18807">
    <property type="entry name" value="SF1_C_UvrD"/>
    <property type="match status" value="1"/>
</dbReference>
<reference evidence="6" key="1">
    <citation type="journal article" date="2014" name="Front. Microbiol.">
        <title>High frequency of phylogenetically diverse reductive dehalogenase-homologous genes in deep subseafloor sedimentary metagenomes.</title>
        <authorList>
            <person name="Kawai M."/>
            <person name="Futagami T."/>
            <person name="Toyoda A."/>
            <person name="Takaki Y."/>
            <person name="Nishi S."/>
            <person name="Hori S."/>
            <person name="Arai W."/>
            <person name="Tsubouchi T."/>
            <person name="Morono Y."/>
            <person name="Uchiyama I."/>
            <person name="Ito T."/>
            <person name="Fujiyama A."/>
            <person name="Inagaki F."/>
            <person name="Takami H."/>
        </authorList>
    </citation>
    <scope>NUCLEOTIDE SEQUENCE</scope>
    <source>
        <strain evidence="6">Expedition CK06-06</strain>
    </source>
</reference>
<dbReference type="InterPro" id="IPR014017">
    <property type="entry name" value="DNA_helicase_UvrD-like_C"/>
</dbReference>
<evidence type="ECO:0000256" key="1">
    <source>
        <dbReference type="ARBA" id="ARBA00022741"/>
    </source>
</evidence>
<evidence type="ECO:0000256" key="4">
    <source>
        <dbReference type="ARBA" id="ARBA00022840"/>
    </source>
</evidence>
<dbReference type="GO" id="GO:0016787">
    <property type="term" value="F:hydrolase activity"/>
    <property type="evidence" value="ECO:0007669"/>
    <property type="project" value="UniProtKB-KW"/>
</dbReference>
<evidence type="ECO:0000313" key="6">
    <source>
        <dbReference type="EMBL" id="GAG37196.1"/>
    </source>
</evidence>
<dbReference type="GO" id="GO:0003677">
    <property type="term" value="F:DNA binding"/>
    <property type="evidence" value="ECO:0007669"/>
    <property type="project" value="InterPro"/>
</dbReference>
<dbReference type="EMBL" id="BARS01047176">
    <property type="protein sequence ID" value="GAG37196.1"/>
    <property type="molecule type" value="Genomic_DNA"/>
</dbReference>
<dbReference type="Gene3D" id="3.40.50.300">
    <property type="entry name" value="P-loop containing nucleotide triphosphate hydrolases"/>
    <property type="match status" value="1"/>
</dbReference>
<comment type="caution">
    <text evidence="6">The sequence shown here is derived from an EMBL/GenBank/DDBJ whole genome shotgun (WGS) entry which is preliminary data.</text>
</comment>
<organism evidence="6">
    <name type="scientific">marine sediment metagenome</name>
    <dbReference type="NCBI Taxonomy" id="412755"/>
    <lineage>
        <taxon>unclassified sequences</taxon>
        <taxon>metagenomes</taxon>
        <taxon>ecological metagenomes</taxon>
    </lineage>
</organism>
<feature type="non-terminal residue" evidence="6">
    <location>
        <position position="1"/>
    </location>
</feature>
<dbReference type="SUPFAM" id="SSF52540">
    <property type="entry name" value="P-loop containing nucleoside triphosphate hydrolases"/>
    <property type="match status" value="1"/>
</dbReference>
<dbReference type="GO" id="GO:0005829">
    <property type="term" value="C:cytosol"/>
    <property type="evidence" value="ECO:0007669"/>
    <property type="project" value="TreeGrafter"/>
</dbReference>
<dbReference type="InterPro" id="IPR000212">
    <property type="entry name" value="DNA_helicase_UvrD/REP"/>
</dbReference>
<evidence type="ECO:0000256" key="3">
    <source>
        <dbReference type="ARBA" id="ARBA00022806"/>
    </source>
</evidence>
<dbReference type="GO" id="GO:0005524">
    <property type="term" value="F:ATP binding"/>
    <property type="evidence" value="ECO:0007669"/>
    <property type="project" value="UniProtKB-KW"/>
</dbReference>
<dbReference type="Gene3D" id="1.10.486.10">
    <property type="entry name" value="PCRA, domain 4"/>
    <property type="match status" value="1"/>
</dbReference>
<keyword evidence="4" id="KW-0067">ATP-binding</keyword>
<dbReference type="AlphaFoldDB" id="X0YK77"/>
<keyword evidence="2" id="KW-0378">Hydrolase</keyword>
<dbReference type="Pfam" id="PF13361">
    <property type="entry name" value="UvrD_C"/>
    <property type="match status" value="1"/>
</dbReference>